<evidence type="ECO:0000313" key="3">
    <source>
        <dbReference type="EMBL" id="RDY13186.1"/>
    </source>
</evidence>
<feature type="region of interest" description="Disordered" evidence="2">
    <location>
        <begin position="77"/>
        <end position="107"/>
    </location>
</feature>
<gene>
    <name evidence="3" type="ORF">CR513_01929</name>
</gene>
<organism evidence="3 4">
    <name type="scientific">Mucuna pruriens</name>
    <name type="common">Velvet bean</name>
    <name type="synonym">Dolichos pruriens</name>
    <dbReference type="NCBI Taxonomy" id="157652"/>
    <lineage>
        <taxon>Eukaryota</taxon>
        <taxon>Viridiplantae</taxon>
        <taxon>Streptophyta</taxon>
        <taxon>Embryophyta</taxon>
        <taxon>Tracheophyta</taxon>
        <taxon>Spermatophyta</taxon>
        <taxon>Magnoliopsida</taxon>
        <taxon>eudicotyledons</taxon>
        <taxon>Gunneridae</taxon>
        <taxon>Pentapetalae</taxon>
        <taxon>rosids</taxon>
        <taxon>fabids</taxon>
        <taxon>Fabales</taxon>
        <taxon>Fabaceae</taxon>
        <taxon>Papilionoideae</taxon>
        <taxon>50 kb inversion clade</taxon>
        <taxon>NPAAA clade</taxon>
        <taxon>indigoferoid/millettioid clade</taxon>
        <taxon>Phaseoleae</taxon>
        <taxon>Mucuna</taxon>
    </lineage>
</organism>
<name>A0A371IDR7_MUCPR</name>
<dbReference type="Proteomes" id="UP000257109">
    <property type="component" value="Unassembled WGS sequence"/>
</dbReference>
<evidence type="ECO:0000313" key="4">
    <source>
        <dbReference type="Proteomes" id="UP000257109"/>
    </source>
</evidence>
<proteinExistence type="predicted"/>
<evidence type="ECO:0000256" key="2">
    <source>
        <dbReference type="SAM" id="MobiDB-lite"/>
    </source>
</evidence>
<keyword evidence="4" id="KW-1185">Reference proteome</keyword>
<comment type="caution">
    <text evidence="3">The sequence shown here is derived from an EMBL/GenBank/DDBJ whole genome shotgun (WGS) entry which is preliminary data.</text>
</comment>
<sequence length="181" mass="20187">MKIVEAEQQMEATMVHAERSVQEAQDEARFLKDGYIKLAWLANQAIMDIPRGLHIVEGMVNPLSTPVEITHINTYHNASNKTPWDSRKGKQSTSQHRYATHSKSKAMENKVEALKQQNQDLKGEEQMTQMFQLLSQTNAAITAMAGQGAIGYAQPSYAQPSYATAPPPHNTKDPPYGMPYS</sequence>
<accession>A0A371IDR7</accession>
<dbReference type="AlphaFoldDB" id="A0A371IDR7"/>
<keyword evidence="1" id="KW-0175">Coiled coil</keyword>
<feature type="non-terminal residue" evidence="3">
    <location>
        <position position="1"/>
    </location>
</feature>
<feature type="coiled-coil region" evidence="1">
    <location>
        <begin position="7"/>
        <end position="34"/>
    </location>
</feature>
<dbReference type="EMBL" id="QJKJ01000326">
    <property type="protein sequence ID" value="RDY13186.1"/>
    <property type="molecule type" value="Genomic_DNA"/>
</dbReference>
<evidence type="ECO:0000256" key="1">
    <source>
        <dbReference type="SAM" id="Coils"/>
    </source>
</evidence>
<reference evidence="3" key="1">
    <citation type="submission" date="2018-05" db="EMBL/GenBank/DDBJ databases">
        <title>Draft genome of Mucuna pruriens seed.</title>
        <authorList>
            <person name="Nnadi N.E."/>
            <person name="Vos R."/>
            <person name="Hasami M.H."/>
            <person name="Devisetty U.K."/>
            <person name="Aguiy J.C."/>
        </authorList>
    </citation>
    <scope>NUCLEOTIDE SEQUENCE [LARGE SCALE GENOMIC DNA]</scope>
    <source>
        <strain evidence="3">JCA_2017</strain>
    </source>
</reference>
<dbReference type="OrthoDB" id="1459749at2759"/>
<protein>
    <submittedName>
        <fullName evidence="3">Uncharacterized protein</fullName>
    </submittedName>
</protein>
<feature type="region of interest" description="Disordered" evidence="2">
    <location>
        <begin position="158"/>
        <end position="181"/>
    </location>
</feature>